<dbReference type="RefSeq" id="WP_205255846.1">
    <property type="nucleotide sequence ID" value="NZ_BAAAPV010000002.1"/>
</dbReference>
<dbReference type="AlphaFoldDB" id="A0A938YMR6"/>
<keyword evidence="9" id="KW-1185">Reference proteome</keyword>
<protein>
    <recommendedName>
        <fullName evidence="6">Redox-sensing transcriptional repressor Rex</fullName>
    </recommendedName>
</protein>
<gene>
    <name evidence="6" type="primary">rex</name>
    <name evidence="8" type="ORF">JL107_04755</name>
</gene>
<feature type="binding site" evidence="6">
    <location>
        <begin position="110"/>
        <end position="115"/>
    </location>
    <ligand>
        <name>NAD(+)</name>
        <dbReference type="ChEBI" id="CHEBI:57540"/>
    </ligand>
</feature>
<reference evidence="8" key="1">
    <citation type="submission" date="2021-01" db="EMBL/GenBank/DDBJ databases">
        <title>KCTC 19127 draft genome.</title>
        <authorList>
            <person name="An D."/>
        </authorList>
    </citation>
    <scope>NUCLEOTIDE SEQUENCE</scope>
    <source>
        <strain evidence="8">KCTC 19127</strain>
    </source>
</reference>
<dbReference type="NCBIfam" id="NF003994">
    <property type="entry name" value="PRK05472.2-3"/>
    <property type="match status" value="1"/>
</dbReference>
<dbReference type="PANTHER" id="PTHR35786:SF1">
    <property type="entry name" value="REDOX-SENSING TRANSCRIPTIONAL REPRESSOR REX 1"/>
    <property type="match status" value="1"/>
</dbReference>
<keyword evidence="1 6" id="KW-0963">Cytoplasm</keyword>
<dbReference type="InterPro" id="IPR022876">
    <property type="entry name" value="Tscrpt_rep_Rex"/>
</dbReference>
<evidence type="ECO:0000256" key="1">
    <source>
        <dbReference type="ARBA" id="ARBA00022490"/>
    </source>
</evidence>
<proteinExistence type="inferred from homology"/>
<dbReference type="SUPFAM" id="SSF51735">
    <property type="entry name" value="NAD(P)-binding Rossmann-fold domains"/>
    <property type="match status" value="1"/>
</dbReference>
<dbReference type="GO" id="GO:0045892">
    <property type="term" value="P:negative regulation of DNA-templated transcription"/>
    <property type="evidence" value="ECO:0007669"/>
    <property type="project" value="InterPro"/>
</dbReference>
<keyword evidence="5 6" id="KW-0804">Transcription</keyword>
<organism evidence="8 9">
    <name type="scientific">Nakamurella flavida</name>
    <dbReference type="NCBI Taxonomy" id="363630"/>
    <lineage>
        <taxon>Bacteria</taxon>
        <taxon>Bacillati</taxon>
        <taxon>Actinomycetota</taxon>
        <taxon>Actinomycetes</taxon>
        <taxon>Nakamurellales</taxon>
        <taxon>Nakamurellaceae</taxon>
        <taxon>Nakamurella</taxon>
    </lineage>
</organism>
<evidence type="ECO:0000313" key="9">
    <source>
        <dbReference type="Proteomes" id="UP000663801"/>
    </source>
</evidence>
<dbReference type="NCBIfam" id="NF003992">
    <property type="entry name" value="PRK05472.2-1"/>
    <property type="match status" value="1"/>
</dbReference>
<name>A0A938YMR6_9ACTN</name>
<evidence type="ECO:0000256" key="3">
    <source>
        <dbReference type="ARBA" id="ARBA00023015"/>
    </source>
</evidence>
<dbReference type="NCBIfam" id="NF003995">
    <property type="entry name" value="PRK05472.2-4"/>
    <property type="match status" value="1"/>
</dbReference>
<feature type="domain" description="CoA-binding" evidence="7">
    <location>
        <begin position="99"/>
        <end position="200"/>
    </location>
</feature>
<dbReference type="PANTHER" id="PTHR35786">
    <property type="entry name" value="REDOX-SENSING TRANSCRIPTIONAL REPRESSOR REX"/>
    <property type="match status" value="1"/>
</dbReference>
<evidence type="ECO:0000259" key="7">
    <source>
        <dbReference type="SMART" id="SM00881"/>
    </source>
</evidence>
<dbReference type="NCBIfam" id="NF003996">
    <property type="entry name" value="PRK05472.2-5"/>
    <property type="match status" value="1"/>
</dbReference>
<dbReference type="GO" id="GO:0005737">
    <property type="term" value="C:cytoplasm"/>
    <property type="evidence" value="ECO:0007669"/>
    <property type="project" value="UniProtKB-SubCell"/>
</dbReference>
<comment type="caution">
    <text evidence="8">The sequence shown here is derived from an EMBL/GenBank/DDBJ whole genome shotgun (WGS) entry which is preliminary data.</text>
</comment>
<comment type="subunit">
    <text evidence="6">Homodimer.</text>
</comment>
<keyword evidence="2 6" id="KW-0678">Repressor</keyword>
<dbReference type="InterPro" id="IPR036291">
    <property type="entry name" value="NAD(P)-bd_dom_sf"/>
</dbReference>
<comment type="caution">
    <text evidence="6">Lacks conserved residue(s) required for the propagation of feature annotation.</text>
</comment>
<comment type="subcellular location">
    <subcellularLocation>
        <location evidence="6">Cytoplasm</location>
    </subcellularLocation>
</comment>
<accession>A0A938YMR6</accession>
<comment type="similarity">
    <text evidence="6">Belongs to the transcriptional regulatory Rex family.</text>
</comment>
<evidence type="ECO:0000256" key="5">
    <source>
        <dbReference type="ARBA" id="ARBA00023163"/>
    </source>
</evidence>
<dbReference type="GO" id="GO:0051775">
    <property type="term" value="P:response to redox state"/>
    <property type="evidence" value="ECO:0007669"/>
    <property type="project" value="InterPro"/>
</dbReference>
<dbReference type="HAMAP" id="MF_01131">
    <property type="entry name" value="Rex"/>
    <property type="match status" value="1"/>
</dbReference>
<dbReference type="Gene3D" id="1.10.10.10">
    <property type="entry name" value="Winged helix-like DNA-binding domain superfamily/Winged helix DNA-binding domain"/>
    <property type="match status" value="1"/>
</dbReference>
<dbReference type="Proteomes" id="UP000663801">
    <property type="component" value="Unassembled WGS sequence"/>
</dbReference>
<dbReference type="EMBL" id="JAERWL010000005">
    <property type="protein sequence ID" value="MBM9475750.1"/>
    <property type="molecule type" value="Genomic_DNA"/>
</dbReference>
<dbReference type="Pfam" id="PF02629">
    <property type="entry name" value="CoA_binding"/>
    <property type="match status" value="1"/>
</dbReference>
<dbReference type="Gene3D" id="3.40.50.720">
    <property type="entry name" value="NAD(P)-binding Rossmann-like Domain"/>
    <property type="match status" value="1"/>
</dbReference>
<evidence type="ECO:0000313" key="8">
    <source>
        <dbReference type="EMBL" id="MBM9475750.1"/>
    </source>
</evidence>
<sequence>MTAQVPDAPDGGHGRPVPDATVARLAVYLRVLTELRWAATGPAAPLGHPRTISSADLARLAGVKPANLRRDLTFLGSYGVRGVGYDIHLLTTGISAALGADRSAPVALVGLGNLGQALAGYAGFGGRGFRIAALFDADPQRIGRTVAGLVIQDIGDAGRVCREAGIAIGVIATPEHAAQPVADVLVGAGVRSILNFAPGVLLVPDDVQVRRVDLALELQMLAFHEGRRADPAPTGVAVSS</sequence>
<keyword evidence="6" id="KW-0520">NAD</keyword>
<keyword evidence="3 6" id="KW-0805">Transcription regulation</keyword>
<keyword evidence="4 6" id="KW-0238">DNA-binding</keyword>
<evidence type="ECO:0000256" key="4">
    <source>
        <dbReference type="ARBA" id="ARBA00023125"/>
    </source>
</evidence>
<evidence type="ECO:0000256" key="6">
    <source>
        <dbReference type="HAMAP-Rule" id="MF_01131"/>
    </source>
</evidence>
<dbReference type="SUPFAM" id="SSF46785">
    <property type="entry name" value="Winged helix' DNA-binding domain"/>
    <property type="match status" value="1"/>
</dbReference>
<dbReference type="InterPro" id="IPR036390">
    <property type="entry name" value="WH_DNA-bd_sf"/>
</dbReference>
<dbReference type="InterPro" id="IPR036388">
    <property type="entry name" value="WH-like_DNA-bd_sf"/>
</dbReference>
<dbReference type="SMART" id="SM00881">
    <property type="entry name" value="CoA_binding"/>
    <property type="match status" value="1"/>
</dbReference>
<evidence type="ECO:0000256" key="2">
    <source>
        <dbReference type="ARBA" id="ARBA00022491"/>
    </source>
</evidence>
<dbReference type="InterPro" id="IPR003781">
    <property type="entry name" value="CoA-bd"/>
</dbReference>
<comment type="function">
    <text evidence="6">Modulates transcription in response to changes in cellular NADH/NAD(+) redox state.</text>
</comment>
<dbReference type="GO" id="GO:0003677">
    <property type="term" value="F:DNA binding"/>
    <property type="evidence" value="ECO:0007669"/>
    <property type="project" value="UniProtKB-UniRule"/>
</dbReference>
<dbReference type="GO" id="GO:0003700">
    <property type="term" value="F:DNA-binding transcription factor activity"/>
    <property type="evidence" value="ECO:0007669"/>
    <property type="project" value="UniProtKB-UniRule"/>
</dbReference>